<evidence type="ECO:0000256" key="2">
    <source>
        <dbReference type="SAM" id="SignalP"/>
    </source>
</evidence>
<name>A0ABM0SKU6_CAMSA</name>
<gene>
    <name evidence="4" type="primary">LOC104698972</name>
</gene>
<proteinExistence type="predicted"/>
<dbReference type="RefSeq" id="XP_010412643.1">
    <property type="nucleotide sequence ID" value="XM_010414341.2"/>
</dbReference>
<dbReference type="PANTHER" id="PTHR37389:SF40">
    <property type="entry name" value="NODULIN-24"/>
    <property type="match status" value="1"/>
</dbReference>
<reference evidence="3" key="1">
    <citation type="journal article" date="2014" name="Nat. Commun.">
        <title>The emerging biofuel crop Camelina sativa retains a highly undifferentiated hexaploid genome structure.</title>
        <authorList>
            <person name="Kagale S."/>
            <person name="Koh C."/>
            <person name="Nixon J."/>
            <person name="Bollina V."/>
            <person name="Clarke W.E."/>
            <person name="Tuteja R."/>
            <person name="Spillane C."/>
            <person name="Robinson S.J."/>
            <person name="Links M.G."/>
            <person name="Clarke C."/>
            <person name="Higgins E.E."/>
            <person name="Huebert T."/>
            <person name="Sharpe A.G."/>
            <person name="Parkin I.A."/>
        </authorList>
    </citation>
    <scope>NUCLEOTIDE SEQUENCE [LARGE SCALE GENOMIC DNA]</scope>
    <source>
        <strain evidence="3">cv. DH55</strain>
    </source>
</reference>
<sequence length="96" mass="9905">MTSKALVLLRLFAVLLVVTEVAAASGRELGTVKQEGETVQPDQQGYGGGSVPGRGYGGGGNNGGGYCRQGCCYRGYRGCLRCCSYAGEAVQTQPGH</sequence>
<organism evidence="3 4">
    <name type="scientific">Camelina sativa</name>
    <name type="common">False flax</name>
    <name type="synonym">Myagrum sativum</name>
    <dbReference type="NCBI Taxonomy" id="90675"/>
    <lineage>
        <taxon>Eukaryota</taxon>
        <taxon>Viridiplantae</taxon>
        <taxon>Streptophyta</taxon>
        <taxon>Embryophyta</taxon>
        <taxon>Tracheophyta</taxon>
        <taxon>Spermatophyta</taxon>
        <taxon>Magnoliopsida</taxon>
        <taxon>eudicotyledons</taxon>
        <taxon>Gunneridae</taxon>
        <taxon>Pentapetalae</taxon>
        <taxon>rosids</taxon>
        <taxon>malvids</taxon>
        <taxon>Brassicales</taxon>
        <taxon>Brassicaceae</taxon>
        <taxon>Camelineae</taxon>
        <taxon>Camelina</taxon>
    </lineage>
</organism>
<keyword evidence="3" id="KW-1185">Reference proteome</keyword>
<dbReference type="GeneID" id="104698972"/>
<evidence type="ECO:0000313" key="3">
    <source>
        <dbReference type="Proteomes" id="UP000694864"/>
    </source>
</evidence>
<dbReference type="PANTHER" id="PTHR37389">
    <property type="entry name" value="NODULIN-24"/>
    <property type="match status" value="1"/>
</dbReference>
<accession>A0ABM0SKU6</accession>
<evidence type="ECO:0000313" key="4">
    <source>
        <dbReference type="RefSeq" id="XP_010412643.1"/>
    </source>
</evidence>
<feature type="signal peptide" evidence="2">
    <location>
        <begin position="1"/>
        <end position="23"/>
    </location>
</feature>
<keyword evidence="2" id="KW-0732">Signal</keyword>
<dbReference type="Pfam" id="PF07172">
    <property type="entry name" value="GRP"/>
    <property type="match status" value="1"/>
</dbReference>
<feature type="chain" id="PRO_5045116733" evidence="2">
    <location>
        <begin position="24"/>
        <end position="96"/>
    </location>
</feature>
<protein>
    <submittedName>
        <fullName evidence="4">Glycine-rich protein 3-like</fullName>
    </submittedName>
</protein>
<reference evidence="4" key="2">
    <citation type="submission" date="2025-08" db="UniProtKB">
        <authorList>
            <consortium name="RefSeq"/>
        </authorList>
    </citation>
    <scope>IDENTIFICATION</scope>
    <source>
        <tissue evidence="4">Leaf</tissue>
    </source>
</reference>
<dbReference type="InterPro" id="IPR010800">
    <property type="entry name" value="GRP"/>
</dbReference>
<dbReference type="Proteomes" id="UP000694864">
    <property type="component" value="Chromosome 1"/>
</dbReference>
<evidence type="ECO:0000256" key="1">
    <source>
        <dbReference type="SAM" id="MobiDB-lite"/>
    </source>
</evidence>
<feature type="region of interest" description="Disordered" evidence="1">
    <location>
        <begin position="30"/>
        <end position="52"/>
    </location>
</feature>